<sequence length="77" mass="8377">MTLADVKRGDEFQITTIPEENVRAQALRFGISEGSEVSCAEKVPGGPVIVARNLQEIAVGRNLAEQIAVELQGREDR</sequence>
<accession>D9QSJ4</accession>
<dbReference type="EMBL" id="CP002105">
    <property type="protein sequence ID" value="ADL13457.1"/>
    <property type="molecule type" value="Genomic_DNA"/>
</dbReference>
<dbReference type="RefSeq" id="WP_013278902.1">
    <property type="nucleotide sequence ID" value="NC_014378.1"/>
</dbReference>
<name>D9QSJ4_ACEAZ</name>
<dbReference type="eggNOG" id="COG1918">
    <property type="taxonomic scope" value="Bacteria"/>
</dbReference>
<proteinExistence type="predicted"/>
<keyword evidence="4" id="KW-1185">Reference proteome</keyword>
<dbReference type="STRING" id="574087.Acear_1959"/>
<evidence type="ECO:0000313" key="3">
    <source>
        <dbReference type="EMBL" id="ADL13457.1"/>
    </source>
</evidence>
<reference evidence="3 4" key="1">
    <citation type="journal article" date="2010" name="Stand. Genomic Sci.">
        <title>Complete genome sequence of Acetohalobium arabaticum type strain (Z-7288).</title>
        <authorList>
            <person name="Sikorski J."/>
            <person name="Lapidus A."/>
            <person name="Chertkov O."/>
            <person name="Lucas S."/>
            <person name="Copeland A."/>
            <person name="Glavina Del Rio T."/>
            <person name="Nolan M."/>
            <person name="Tice H."/>
            <person name="Cheng J.F."/>
            <person name="Han C."/>
            <person name="Brambilla E."/>
            <person name="Pitluck S."/>
            <person name="Liolios K."/>
            <person name="Ivanova N."/>
            <person name="Mavromatis K."/>
            <person name="Mikhailova N."/>
            <person name="Pati A."/>
            <person name="Bruce D."/>
            <person name="Detter C."/>
            <person name="Tapia R."/>
            <person name="Goodwin L."/>
            <person name="Chen A."/>
            <person name="Palaniappan K."/>
            <person name="Land M."/>
            <person name="Hauser L."/>
            <person name="Chang Y.J."/>
            <person name="Jeffries C.D."/>
            <person name="Rohde M."/>
            <person name="Goker M."/>
            <person name="Spring S."/>
            <person name="Woyke T."/>
            <person name="Bristow J."/>
            <person name="Eisen J.A."/>
            <person name="Markowitz V."/>
            <person name="Hugenholtz P."/>
            <person name="Kyrpides N.C."/>
            <person name="Klenk H.P."/>
        </authorList>
    </citation>
    <scope>NUCLEOTIDE SEQUENCE [LARGE SCALE GENOMIC DNA]</scope>
    <source>
        <strain evidence="4">ATCC 49924 / DSM 5501 / Z-7288</strain>
    </source>
</reference>
<dbReference type="AlphaFoldDB" id="D9QSJ4"/>
<dbReference type="InterPro" id="IPR008988">
    <property type="entry name" value="Transcriptional_repressor_C"/>
</dbReference>
<dbReference type="OrthoDB" id="2111964at2"/>
<keyword evidence="1" id="KW-0408">Iron</keyword>
<dbReference type="KEGG" id="aar:Acear_1959"/>
<evidence type="ECO:0000256" key="1">
    <source>
        <dbReference type="ARBA" id="ARBA00023004"/>
    </source>
</evidence>
<organism evidence="3 4">
    <name type="scientific">Acetohalobium arabaticum (strain ATCC 49924 / DSM 5501 / Z-7288)</name>
    <dbReference type="NCBI Taxonomy" id="574087"/>
    <lineage>
        <taxon>Bacteria</taxon>
        <taxon>Bacillati</taxon>
        <taxon>Bacillota</taxon>
        <taxon>Clostridia</taxon>
        <taxon>Halanaerobiales</taxon>
        <taxon>Halobacteroidaceae</taxon>
        <taxon>Acetohalobium</taxon>
    </lineage>
</organism>
<dbReference type="GO" id="GO:0046914">
    <property type="term" value="F:transition metal ion binding"/>
    <property type="evidence" value="ECO:0007669"/>
    <property type="project" value="InterPro"/>
</dbReference>
<protein>
    <submittedName>
        <fullName evidence="3">FeoA family protein</fullName>
    </submittedName>
</protein>
<dbReference type="SMART" id="SM00899">
    <property type="entry name" value="FeoA"/>
    <property type="match status" value="1"/>
</dbReference>
<gene>
    <name evidence="3" type="ordered locus">Acear_1959</name>
</gene>
<dbReference type="Proteomes" id="UP000001661">
    <property type="component" value="Chromosome"/>
</dbReference>
<feature type="domain" description="Ferrous iron transporter FeoA-like" evidence="2">
    <location>
        <begin position="1"/>
        <end position="71"/>
    </location>
</feature>
<dbReference type="SUPFAM" id="SSF50037">
    <property type="entry name" value="C-terminal domain of transcriptional repressors"/>
    <property type="match status" value="1"/>
</dbReference>
<dbReference type="InterPro" id="IPR038157">
    <property type="entry name" value="FeoA_core_dom"/>
</dbReference>
<dbReference type="Pfam" id="PF04023">
    <property type="entry name" value="FeoA"/>
    <property type="match status" value="1"/>
</dbReference>
<evidence type="ECO:0000259" key="2">
    <source>
        <dbReference type="SMART" id="SM00899"/>
    </source>
</evidence>
<dbReference type="Gene3D" id="2.30.30.90">
    <property type="match status" value="1"/>
</dbReference>
<dbReference type="InterPro" id="IPR007167">
    <property type="entry name" value="Fe-transptr_FeoA-like"/>
</dbReference>
<dbReference type="HOGENOM" id="CLU_186691_0_0_9"/>
<evidence type="ECO:0000313" key="4">
    <source>
        <dbReference type="Proteomes" id="UP000001661"/>
    </source>
</evidence>